<accession>A0A6B0V3N9</accession>
<proteinExistence type="predicted"/>
<dbReference type="EMBL" id="GIFC01014268">
    <property type="protein sequence ID" value="MXU96351.1"/>
    <property type="molecule type" value="Transcribed_RNA"/>
</dbReference>
<protein>
    <submittedName>
        <fullName evidence="1">Uncharacterized protein</fullName>
    </submittedName>
</protein>
<evidence type="ECO:0000313" key="1">
    <source>
        <dbReference type="EMBL" id="MXU96351.1"/>
    </source>
</evidence>
<organism evidence="1">
    <name type="scientific">Ixodes ricinus</name>
    <name type="common">Common tick</name>
    <name type="synonym">Acarus ricinus</name>
    <dbReference type="NCBI Taxonomy" id="34613"/>
    <lineage>
        <taxon>Eukaryota</taxon>
        <taxon>Metazoa</taxon>
        <taxon>Ecdysozoa</taxon>
        <taxon>Arthropoda</taxon>
        <taxon>Chelicerata</taxon>
        <taxon>Arachnida</taxon>
        <taxon>Acari</taxon>
        <taxon>Parasitiformes</taxon>
        <taxon>Ixodida</taxon>
        <taxon>Ixodoidea</taxon>
        <taxon>Ixodidae</taxon>
        <taxon>Ixodinae</taxon>
        <taxon>Ixodes</taxon>
    </lineage>
</organism>
<name>A0A6B0V3N9_IXORI</name>
<reference evidence="1" key="1">
    <citation type="submission" date="2019-12" db="EMBL/GenBank/DDBJ databases">
        <title>An insight into the sialome of adult female Ixodes ricinus ticks feeding for 6 days.</title>
        <authorList>
            <person name="Perner J."/>
            <person name="Ribeiro J.M.C."/>
        </authorList>
    </citation>
    <scope>NUCLEOTIDE SEQUENCE</scope>
    <source>
        <strain evidence="1">Semi-engorged</strain>
        <tissue evidence="1">Salivary glands</tissue>
    </source>
</reference>
<sequence>MMSFILLFRVMISDSVWCWVLMAPSAIRWASLVVFRASTARFTISWASFSWLSASWRASRAIWDIISDCCPKRWERSRALRRACWPSSSRKRCACARVVPMRSTLASAWDRLLWAAQSASSASHVSWPTLEAVSCTRCMRRTSSSRRSARLLSVPEACFASFHRSFTMTMTSSSFFSKSTLFTIWGFFSMLSSSLARSATLSLCWLTASCTRL</sequence>
<dbReference type="AlphaFoldDB" id="A0A6B0V3N9"/>